<evidence type="ECO:0000256" key="3">
    <source>
        <dbReference type="ARBA" id="ARBA00022741"/>
    </source>
</evidence>
<feature type="domain" description="Helicase C-terminal" evidence="10">
    <location>
        <begin position="262"/>
        <end position="436"/>
    </location>
</feature>
<dbReference type="GO" id="GO:0071013">
    <property type="term" value="C:catalytic step 2 spliceosome"/>
    <property type="evidence" value="ECO:0007669"/>
    <property type="project" value="TreeGrafter"/>
</dbReference>
<evidence type="ECO:0000313" key="12">
    <source>
        <dbReference type="RefSeq" id="XP_022336671.1"/>
    </source>
</evidence>
<evidence type="ECO:0000256" key="6">
    <source>
        <dbReference type="ARBA" id="ARBA00022840"/>
    </source>
</evidence>
<evidence type="ECO:0000256" key="4">
    <source>
        <dbReference type="ARBA" id="ARBA00022801"/>
    </source>
</evidence>
<comment type="similarity">
    <text evidence="1">Belongs to the DEAD box helicase family. DEAH subfamily.</text>
</comment>
<dbReference type="Pfam" id="PF04408">
    <property type="entry name" value="WHD_HA2"/>
    <property type="match status" value="1"/>
</dbReference>
<proteinExistence type="inferred from homology"/>
<dbReference type="InterPro" id="IPR014001">
    <property type="entry name" value="Helicase_ATP-bd"/>
</dbReference>
<dbReference type="AlphaFoldDB" id="A0A8B8EAY4"/>
<keyword evidence="11" id="KW-1185">Reference proteome</keyword>
<dbReference type="InterPro" id="IPR048333">
    <property type="entry name" value="HA2_WH"/>
</dbReference>
<dbReference type="PROSITE" id="PS00690">
    <property type="entry name" value="DEAH_ATP_HELICASE"/>
    <property type="match status" value="1"/>
</dbReference>
<protein>
    <recommendedName>
        <fullName evidence="2">RNA helicase</fullName>
        <ecNumber evidence="2">3.6.4.13</ecNumber>
    </recommendedName>
</protein>
<dbReference type="Gene3D" id="1.20.120.1080">
    <property type="match status" value="1"/>
</dbReference>
<feature type="compositionally biased region" description="Basic and acidic residues" evidence="8">
    <location>
        <begin position="20"/>
        <end position="31"/>
    </location>
</feature>
<dbReference type="OrthoDB" id="10253254at2759"/>
<evidence type="ECO:0000256" key="7">
    <source>
        <dbReference type="ARBA" id="ARBA00047984"/>
    </source>
</evidence>
<evidence type="ECO:0000259" key="10">
    <source>
        <dbReference type="PROSITE" id="PS51194"/>
    </source>
</evidence>
<dbReference type="InterPro" id="IPR011545">
    <property type="entry name" value="DEAD/DEAH_box_helicase_dom"/>
</dbReference>
<reference evidence="12" key="1">
    <citation type="submission" date="2025-08" db="UniProtKB">
        <authorList>
            <consortium name="RefSeq"/>
        </authorList>
    </citation>
    <scope>IDENTIFICATION</scope>
    <source>
        <tissue evidence="12">Whole sample</tissue>
    </source>
</reference>
<feature type="region of interest" description="Disordered" evidence="8">
    <location>
        <begin position="11"/>
        <end position="33"/>
    </location>
</feature>
<accession>A0A8B8EAY4</accession>
<dbReference type="InterPro" id="IPR001650">
    <property type="entry name" value="Helicase_C-like"/>
</dbReference>
<dbReference type="PANTHER" id="PTHR18934:SF136">
    <property type="entry name" value="ATP-DEPENDENT RNA HELICASE DHX35-RELATED"/>
    <property type="match status" value="1"/>
</dbReference>
<dbReference type="GO" id="GO:0003723">
    <property type="term" value="F:RNA binding"/>
    <property type="evidence" value="ECO:0007669"/>
    <property type="project" value="TreeGrafter"/>
</dbReference>
<dbReference type="Gene3D" id="3.40.50.300">
    <property type="entry name" value="P-loop containing nucleotide triphosphate hydrolases"/>
    <property type="match status" value="2"/>
</dbReference>
<dbReference type="Pfam" id="PF21010">
    <property type="entry name" value="HA2_C"/>
    <property type="match status" value="1"/>
</dbReference>
<organism evidence="11 12">
    <name type="scientific">Crassostrea virginica</name>
    <name type="common">Eastern oyster</name>
    <dbReference type="NCBI Taxonomy" id="6565"/>
    <lineage>
        <taxon>Eukaryota</taxon>
        <taxon>Metazoa</taxon>
        <taxon>Spiralia</taxon>
        <taxon>Lophotrochozoa</taxon>
        <taxon>Mollusca</taxon>
        <taxon>Bivalvia</taxon>
        <taxon>Autobranchia</taxon>
        <taxon>Pteriomorphia</taxon>
        <taxon>Ostreida</taxon>
        <taxon>Ostreoidea</taxon>
        <taxon>Ostreidae</taxon>
        <taxon>Crassostrea</taxon>
    </lineage>
</organism>
<evidence type="ECO:0000259" key="9">
    <source>
        <dbReference type="PROSITE" id="PS51192"/>
    </source>
</evidence>
<evidence type="ECO:0000256" key="1">
    <source>
        <dbReference type="ARBA" id="ARBA00008792"/>
    </source>
</evidence>
<dbReference type="InterPro" id="IPR011709">
    <property type="entry name" value="DEAD-box_helicase_OB_fold"/>
</dbReference>
<evidence type="ECO:0000256" key="5">
    <source>
        <dbReference type="ARBA" id="ARBA00022806"/>
    </source>
</evidence>
<dbReference type="InterPro" id="IPR027417">
    <property type="entry name" value="P-loop_NTPase"/>
</dbReference>
<dbReference type="FunFam" id="3.40.50.300:FF:000767">
    <property type="entry name" value="Putative ATP-dependent RNA helicase DHX35"/>
    <property type="match status" value="1"/>
</dbReference>
<dbReference type="SMART" id="SM00490">
    <property type="entry name" value="HELICc"/>
    <property type="match status" value="1"/>
</dbReference>
<keyword evidence="4" id="KW-0378">Hydrolase</keyword>
<dbReference type="SMART" id="SM00847">
    <property type="entry name" value="HA2"/>
    <property type="match status" value="1"/>
</dbReference>
<dbReference type="GO" id="GO:0003724">
    <property type="term" value="F:RNA helicase activity"/>
    <property type="evidence" value="ECO:0007669"/>
    <property type="project" value="UniProtKB-EC"/>
</dbReference>
<evidence type="ECO:0000256" key="8">
    <source>
        <dbReference type="SAM" id="MobiDB-lite"/>
    </source>
</evidence>
<dbReference type="GeneID" id="111132975"/>
<dbReference type="PROSITE" id="PS51194">
    <property type="entry name" value="HELICASE_CTER"/>
    <property type="match status" value="1"/>
</dbReference>
<dbReference type="RefSeq" id="XP_022336671.1">
    <property type="nucleotide sequence ID" value="XM_022480963.1"/>
</dbReference>
<dbReference type="KEGG" id="cvn:111132975"/>
<dbReference type="Pfam" id="PF00270">
    <property type="entry name" value="DEAD"/>
    <property type="match status" value="1"/>
</dbReference>
<dbReference type="Pfam" id="PF00271">
    <property type="entry name" value="Helicase_C"/>
    <property type="match status" value="1"/>
</dbReference>
<name>A0A8B8EAY4_CRAVI</name>
<dbReference type="EC" id="3.6.4.13" evidence="2"/>
<comment type="catalytic activity">
    <reaction evidence="7">
        <text>ATP + H2O = ADP + phosphate + H(+)</text>
        <dbReference type="Rhea" id="RHEA:13065"/>
        <dbReference type="ChEBI" id="CHEBI:15377"/>
        <dbReference type="ChEBI" id="CHEBI:15378"/>
        <dbReference type="ChEBI" id="CHEBI:30616"/>
        <dbReference type="ChEBI" id="CHEBI:43474"/>
        <dbReference type="ChEBI" id="CHEBI:456216"/>
        <dbReference type="EC" id="3.6.4.13"/>
    </reaction>
</comment>
<dbReference type="InterPro" id="IPR002464">
    <property type="entry name" value="DNA/RNA_helicase_DEAH_CS"/>
</dbReference>
<keyword evidence="3" id="KW-0547">Nucleotide-binding</keyword>
<evidence type="ECO:0000313" key="11">
    <source>
        <dbReference type="Proteomes" id="UP000694844"/>
    </source>
</evidence>
<dbReference type="Proteomes" id="UP000694844">
    <property type="component" value="Chromosome 5"/>
</dbReference>
<dbReference type="GO" id="GO:0005524">
    <property type="term" value="F:ATP binding"/>
    <property type="evidence" value="ECO:0007669"/>
    <property type="project" value="UniProtKB-KW"/>
</dbReference>
<dbReference type="CDD" id="cd18791">
    <property type="entry name" value="SF2_C_RHA"/>
    <property type="match status" value="1"/>
</dbReference>
<gene>
    <name evidence="12" type="primary">LOC111132975</name>
</gene>
<dbReference type="GO" id="GO:0016787">
    <property type="term" value="F:hydrolase activity"/>
    <property type="evidence" value="ECO:0007669"/>
    <property type="project" value="UniProtKB-KW"/>
</dbReference>
<dbReference type="InterPro" id="IPR007502">
    <property type="entry name" value="Helicase-assoc_dom"/>
</dbReference>
<dbReference type="FunFam" id="3.40.50.300:FF:000578">
    <property type="entry name" value="probable ATP-dependent RNA helicase DHX35"/>
    <property type="match status" value="1"/>
</dbReference>
<dbReference type="SMART" id="SM00487">
    <property type="entry name" value="DEXDc"/>
    <property type="match status" value="1"/>
</dbReference>
<keyword evidence="6" id="KW-0067">ATP-binding</keyword>
<sequence>MSSFAPKFWKPGAEAPGQALKEERTTNKEEGGTTVVYNPNVSLSIEQQRQKLPVFKLRNHILYLVENYQTVVVVGETGCGKSTQIPQYLLEAGWGAEGHVIGVTQPRRVAAVTVATRVAEERGALLGDEVGYVIRFDDTSDPTRTRIKFLTDGMMIREIMEDPLLKKYSVVMLDEAHERTLNTDLIMGLLRKIQKKRGDLRLIVTSATLDADEMKDFFNNKSPENQDKDTAAILSVEGRNFPVDIHYATDPVPDYLKATVDTITKIHHQEKEGDILAFLTGQDEVETVTRQLIDVAKECIRNQSAMKMKVLPMYGSLPASEQMKVFDRCGRTTRKIVVATNIAETSITIPGIVFIVDCGFVKLKAYNPKSGVESLVIIPVSKASAEQRAGRAGRVRAGKAYRLYTEDGFEGLDPSTVPEMQRSDLAPVILQMKALGVSNVVRFNFLSPPPAQNMIRGLELLYALHALDDNGNLTSPLGLQMAEFPLTPMFSKILLTSGEFQCSEEAVIIAAMTQIQNVFITPIGEKSAANRAKRNFAVEEGDHVSLLNVFRAFLKYNKNSKWCKQNFLNYKGLCRAVEIQHQLQRLLRKFKVPLVSCQDNVNTLRRCITSGFFANAAYLHYTGVYRTVRDDHELYIHPTSVLTFIDPPKWVVFNDVVQTNKDYMRDITVIEPDWLCELAPHFYQFGTEREIATKRAKTDQET</sequence>
<dbReference type="CDD" id="cd17980">
    <property type="entry name" value="DEXHc_DHX35"/>
    <property type="match status" value="1"/>
</dbReference>
<dbReference type="PROSITE" id="PS51192">
    <property type="entry name" value="HELICASE_ATP_BIND_1"/>
    <property type="match status" value="1"/>
</dbReference>
<dbReference type="PANTHER" id="PTHR18934">
    <property type="entry name" value="ATP-DEPENDENT RNA HELICASE"/>
    <property type="match status" value="1"/>
</dbReference>
<dbReference type="Pfam" id="PF07717">
    <property type="entry name" value="OB_NTP_bind"/>
    <property type="match status" value="1"/>
</dbReference>
<evidence type="ECO:0000256" key="2">
    <source>
        <dbReference type="ARBA" id="ARBA00012552"/>
    </source>
</evidence>
<feature type="domain" description="Helicase ATP-binding" evidence="9">
    <location>
        <begin position="62"/>
        <end position="227"/>
    </location>
</feature>
<keyword evidence="5 12" id="KW-0347">Helicase</keyword>
<dbReference type="SUPFAM" id="SSF52540">
    <property type="entry name" value="P-loop containing nucleoside triphosphate hydrolases"/>
    <property type="match status" value="1"/>
</dbReference>